<accession>A0ABY5BYF6</accession>
<keyword evidence="1" id="KW-0238">DNA-binding</keyword>
<protein>
    <submittedName>
        <fullName evidence="1">AbrB/MazE/SpoVT family DNA-binding domain-containing protein</fullName>
    </submittedName>
</protein>
<evidence type="ECO:0000313" key="2">
    <source>
        <dbReference type="Proteomes" id="UP001056164"/>
    </source>
</evidence>
<gene>
    <name evidence="1" type="ORF">M3M37_06080</name>
</gene>
<dbReference type="RefSeq" id="WP_252794928.1">
    <property type="nucleotide sequence ID" value="NZ_CP097121.1"/>
</dbReference>
<proteinExistence type="predicted"/>
<organism evidence="1 2">
    <name type="scientific">Fructilactobacillus carniphilus</name>
    <dbReference type="NCBI Taxonomy" id="2940297"/>
    <lineage>
        <taxon>Bacteria</taxon>
        <taxon>Bacillati</taxon>
        <taxon>Bacillota</taxon>
        <taxon>Bacilli</taxon>
        <taxon>Lactobacillales</taxon>
        <taxon>Lactobacillaceae</taxon>
        <taxon>Fructilactobacillus</taxon>
    </lineage>
</organism>
<keyword evidence="2" id="KW-1185">Reference proteome</keyword>
<reference evidence="1" key="1">
    <citation type="submission" date="2022-05" db="EMBL/GenBank/DDBJ databases">
        <authorList>
            <person name="Oliphant S.A."/>
            <person name="Watson-Haigh N.S."/>
            <person name="Sumby K.M."/>
            <person name="Gardner J.M."/>
            <person name="Jiranek V."/>
        </authorList>
    </citation>
    <scope>NUCLEOTIDE SEQUENCE</scope>
    <source>
        <strain evidence="1">KI4_A6</strain>
    </source>
</reference>
<dbReference type="GO" id="GO:0003677">
    <property type="term" value="F:DNA binding"/>
    <property type="evidence" value="ECO:0007669"/>
    <property type="project" value="UniProtKB-KW"/>
</dbReference>
<dbReference type="NCBIfam" id="NF047400">
    <property type="entry name" value="MazE_PemI_antitoxin"/>
    <property type="match status" value="1"/>
</dbReference>
<sequence length="81" mass="9071">MAVKLRKVGDARVLTVPQAVVAKVGTTFTVKQTADGSIVYTPERANPFEGDWFHHDLKQTDVTTGINEFLDNEWSYSTKKD</sequence>
<dbReference type="Proteomes" id="UP001056164">
    <property type="component" value="Chromosome"/>
</dbReference>
<dbReference type="EMBL" id="CP097121">
    <property type="protein sequence ID" value="USS90408.1"/>
    <property type="molecule type" value="Genomic_DNA"/>
</dbReference>
<evidence type="ECO:0000313" key="1">
    <source>
        <dbReference type="EMBL" id="USS90408.1"/>
    </source>
</evidence>
<name>A0ABY5BYF6_9LACO</name>